<dbReference type="InterPro" id="IPR016187">
    <property type="entry name" value="CTDL_fold"/>
</dbReference>
<evidence type="ECO:0000313" key="3">
    <source>
        <dbReference type="Ensembl" id="ENSCCRP00015025283.1"/>
    </source>
</evidence>
<dbReference type="PROSITE" id="PS00615">
    <property type="entry name" value="C_TYPE_LECTIN_1"/>
    <property type="match status" value="2"/>
</dbReference>
<feature type="domain" description="C-type lectin" evidence="2">
    <location>
        <begin position="169"/>
        <end position="267"/>
    </location>
</feature>
<accession>A0A8C1TPG0</accession>
<keyword evidence="1" id="KW-1015">Disulfide bond</keyword>
<name>A0A8C1TPG0_CYPCA</name>
<dbReference type="CDD" id="cd00037">
    <property type="entry name" value="CLECT"/>
    <property type="match status" value="1"/>
</dbReference>
<dbReference type="Proteomes" id="UP000694700">
    <property type="component" value="Unplaced"/>
</dbReference>
<sequence>MVNQTGRWNEIQCNTTLPFICHGGCHFHECCTIMLFILLAGLGLLSFTSSHISHQYHFINIRKNWTEAQRFCREMYTDLAPVKNAKELNDLLKTITDGSYDVYIGLYRSDVFKWHWTLSDGFYNGEIFKNRKNVTYNGGCAAMDNSWKWFNDDCDSKKNFVCFNASTKYILIEENKSWREAQEYCRTFHTDLANVRTCAKNNVSDVWIGLFKDFWSWSDQSNISFRFWNFSLLKPMDRHHNCTVVMVNQTGRWNDVQCNTTLPFICHGDLKPTTKPAPTTRQNPSTSLKSTTQYRLLQNTTEVENTRSQTTQTEQDNLILVRENLTWTEAASYCRKHHVDLVSIHSEELQNRTARKATQASTSHVWLGLRYTCTFDFWFWIKNREAGCYKNWAPGHGPHGYEDCGLSGAMESTGGYRWVGRPESERLNFICQLCTDVF</sequence>
<dbReference type="Pfam" id="PF00059">
    <property type="entry name" value="Lectin_C"/>
    <property type="match status" value="3"/>
</dbReference>
<reference evidence="3" key="1">
    <citation type="submission" date="2025-08" db="UniProtKB">
        <authorList>
            <consortium name="Ensembl"/>
        </authorList>
    </citation>
    <scope>IDENTIFICATION</scope>
</reference>
<evidence type="ECO:0000313" key="4">
    <source>
        <dbReference type="Proteomes" id="UP000694700"/>
    </source>
</evidence>
<feature type="domain" description="C-type lectin" evidence="2">
    <location>
        <begin position="51"/>
        <end position="163"/>
    </location>
</feature>
<feature type="domain" description="C-type lectin" evidence="2">
    <location>
        <begin position="320"/>
        <end position="432"/>
    </location>
</feature>
<dbReference type="Ensembl" id="ENSCCRT00015026189.1">
    <property type="protein sequence ID" value="ENSCCRP00015025283.1"/>
    <property type="gene ID" value="ENSCCRG00015010716.1"/>
</dbReference>
<dbReference type="AlphaFoldDB" id="A0A8C1TPG0"/>
<dbReference type="InterPro" id="IPR001304">
    <property type="entry name" value="C-type_lectin-like"/>
</dbReference>
<evidence type="ECO:0000259" key="2">
    <source>
        <dbReference type="PROSITE" id="PS50041"/>
    </source>
</evidence>
<dbReference type="SMART" id="SM00034">
    <property type="entry name" value="CLECT"/>
    <property type="match status" value="3"/>
</dbReference>
<protein>
    <recommendedName>
        <fullName evidence="2">C-type lectin domain-containing protein</fullName>
    </recommendedName>
</protein>
<dbReference type="SUPFAM" id="SSF56436">
    <property type="entry name" value="C-type lectin-like"/>
    <property type="match status" value="3"/>
</dbReference>
<dbReference type="InterPro" id="IPR016186">
    <property type="entry name" value="C-type_lectin-like/link_sf"/>
</dbReference>
<dbReference type="PROSITE" id="PS50041">
    <property type="entry name" value="C_TYPE_LECTIN_2"/>
    <property type="match status" value="3"/>
</dbReference>
<dbReference type="Gene3D" id="3.10.100.10">
    <property type="entry name" value="Mannose-Binding Protein A, subunit A"/>
    <property type="match status" value="3"/>
</dbReference>
<proteinExistence type="predicted"/>
<dbReference type="PANTHER" id="PTHR45784:SF3">
    <property type="entry name" value="C-TYPE LECTIN DOMAIN FAMILY 4 MEMBER K-LIKE-RELATED"/>
    <property type="match status" value="1"/>
</dbReference>
<dbReference type="InterPro" id="IPR018378">
    <property type="entry name" value="C-type_lectin_CS"/>
</dbReference>
<evidence type="ECO:0000256" key="1">
    <source>
        <dbReference type="ARBA" id="ARBA00023157"/>
    </source>
</evidence>
<organism evidence="3 4">
    <name type="scientific">Cyprinus carpio</name>
    <name type="common">Common carp</name>
    <dbReference type="NCBI Taxonomy" id="7962"/>
    <lineage>
        <taxon>Eukaryota</taxon>
        <taxon>Metazoa</taxon>
        <taxon>Chordata</taxon>
        <taxon>Craniata</taxon>
        <taxon>Vertebrata</taxon>
        <taxon>Euteleostomi</taxon>
        <taxon>Actinopterygii</taxon>
        <taxon>Neopterygii</taxon>
        <taxon>Teleostei</taxon>
        <taxon>Ostariophysi</taxon>
        <taxon>Cypriniformes</taxon>
        <taxon>Cyprinidae</taxon>
        <taxon>Cyprininae</taxon>
        <taxon>Cyprinus</taxon>
    </lineage>
</organism>
<dbReference type="PANTHER" id="PTHR45784">
    <property type="entry name" value="C-TYPE LECTIN DOMAIN FAMILY 20 MEMBER A-RELATED"/>
    <property type="match status" value="1"/>
</dbReference>